<dbReference type="EMBL" id="RDSM01000001">
    <property type="protein sequence ID" value="RXH57909.1"/>
    <property type="molecule type" value="Genomic_DNA"/>
</dbReference>
<reference evidence="2 3" key="1">
    <citation type="submission" date="2018-11" db="EMBL/GenBank/DDBJ databases">
        <authorList>
            <person name="Mardanov A.V."/>
            <person name="Ravin N.V."/>
            <person name="Dedysh S.N."/>
        </authorList>
    </citation>
    <scope>NUCLEOTIDE SEQUENCE [LARGE SCALE GENOMIC DNA]</scope>
    <source>
        <strain evidence="2 3">AF10</strain>
    </source>
</reference>
<gene>
    <name evidence="2" type="ORF">GRAN_1219</name>
</gene>
<dbReference type="RefSeq" id="WP_128912005.1">
    <property type="nucleotide sequence ID" value="NZ_RDSM01000001.1"/>
</dbReference>
<reference evidence="3" key="2">
    <citation type="submission" date="2019-02" db="EMBL/GenBank/DDBJ databases">
        <title>Granulicella sibirica sp. nov., a psychrotolerant acidobacterium isolated from an organic soil layer in forested tundra, West Siberia.</title>
        <authorList>
            <person name="Oshkin I.Y."/>
            <person name="Kulichevskaya I.S."/>
            <person name="Rijpstra W.I.C."/>
            <person name="Sinninghe Damste J.S."/>
            <person name="Rakitin A.L."/>
            <person name="Ravin N.V."/>
            <person name="Dedysh S.N."/>
        </authorList>
    </citation>
    <scope>NUCLEOTIDE SEQUENCE [LARGE SCALE GENOMIC DNA]</scope>
    <source>
        <strain evidence="3">AF10</strain>
    </source>
</reference>
<comment type="caution">
    <text evidence="2">The sequence shown here is derived from an EMBL/GenBank/DDBJ whole genome shotgun (WGS) entry which is preliminary data.</text>
</comment>
<dbReference type="SUPFAM" id="SSF101801">
    <property type="entry name" value="Surface presentation of antigens (SPOA)"/>
    <property type="match status" value="1"/>
</dbReference>
<dbReference type="InterPro" id="IPR036429">
    <property type="entry name" value="SpoA-like_sf"/>
</dbReference>
<sequence>MAEQAGTAIALGHQGDHVGLSHVGLMEPEDGLGAAMSKERWTAYADVTARMSVLIPLPNLSLNELMALKPGTLLVSLCQITQDVPLLVGDVFLANVSCEPAGERLGVRINGFDQPLKG</sequence>
<keyword evidence="3" id="KW-1185">Reference proteome</keyword>
<name>A0A4Q0T7A8_9BACT</name>
<proteinExistence type="predicted"/>
<evidence type="ECO:0000313" key="2">
    <source>
        <dbReference type="EMBL" id="RXH57909.1"/>
    </source>
</evidence>
<protein>
    <recommendedName>
        <fullName evidence="1">Flagellar motor switch protein FliN-like C-terminal domain-containing protein</fullName>
    </recommendedName>
</protein>
<dbReference type="Gene3D" id="2.30.330.10">
    <property type="entry name" value="SpoA-like"/>
    <property type="match status" value="1"/>
</dbReference>
<accession>A0A4Q0T7A8</accession>
<evidence type="ECO:0000259" key="1">
    <source>
        <dbReference type="Pfam" id="PF01052"/>
    </source>
</evidence>
<dbReference type="OrthoDB" id="122656at2"/>
<organism evidence="2 3">
    <name type="scientific">Granulicella sibirica</name>
    <dbReference type="NCBI Taxonomy" id="2479048"/>
    <lineage>
        <taxon>Bacteria</taxon>
        <taxon>Pseudomonadati</taxon>
        <taxon>Acidobacteriota</taxon>
        <taxon>Terriglobia</taxon>
        <taxon>Terriglobales</taxon>
        <taxon>Acidobacteriaceae</taxon>
        <taxon>Granulicella</taxon>
    </lineage>
</organism>
<evidence type="ECO:0000313" key="3">
    <source>
        <dbReference type="Proteomes" id="UP000289437"/>
    </source>
</evidence>
<feature type="domain" description="Flagellar motor switch protein FliN-like C-terminal" evidence="1">
    <location>
        <begin position="46"/>
        <end position="111"/>
    </location>
</feature>
<dbReference type="AlphaFoldDB" id="A0A4Q0T7A8"/>
<dbReference type="InterPro" id="IPR001543">
    <property type="entry name" value="FliN-like_C"/>
</dbReference>
<dbReference type="Proteomes" id="UP000289437">
    <property type="component" value="Unassembled WGS sequence"/>
</dbReference>
<dbReference type="Pfam" id="PF01052">
    <property type="entry name" value="FliMN_C"/>
    <property type="match status" value="1"/>
</dbReference>